<evidence type="ECO:0000313" key="2">
    <source>
        <dbReference type="Proteomes" id="UP001476247"/>
    </source>
</evidence>
<dbReference type="Proteomes" id="UP001476247">
    <property type="component" value="Unassembled WGS sequence"/>
</dbReference>
<gene>
    <name evidence="1" type="ORF">HPULCUR_003868</name>
</gene>
<proteinExistence type="predicted"/>
<sequence length="278" mass="31944">MEHESSFKQIERCPRIFESWQLFLFFVTRHLQVYTELPEDLISLLHVCTLLQRCDPKVSKKLPVLEMVRVYESIKWLCTAEESKKCMDYLRILKGMPDTSGMSWRDIDEMLPSIPCAENMVKEVGNKADTHNPWPNVDLLQYTLAHYMMLREELLKPIQNTIDVLFSGKTCQSIEIPNDCAVFEHTMPKSTTMLISSSEAAIVFQLGPSLNHDDMLNSFEEGSFVIVLPESKDTVSLSEHHHVMMNMANDSMIGQAVRASNLTDYRLASVHIHKDYIS</sequence>
<accession>A0ABP9XUJ8</accession>
<comment type="caution">
    <text evidence="1">The sequence shown here is derived from an EMBL/GenBank/DDBJ whole genome shotgun (WGS) entry which is preliminary data.</text>
</comment>
<organism evidence="1 2">
    <name type="scientific">Helicostylum pulchrum</name>
    <dbReference type="NCBI Taxonomy" id="562976"/>
    <lineage>
        <taxon>Eukaryota</taxon>
        <taxon>Fungi</taxon>
        <taxon>Fungi incertae sedis</taxon>
        <taxon>Mucoromycota</taxon>
        <taxon>Mucoromycotina</taxon>
        <taxon>Mucoromycetes</taxon>
        <taxon>Mucorales</taxon>
        <taxon>Mucorineae</taxon>
        <taxon>Mucoraceae</taxon>
        <taxon>Helicostylum</taxon>
    </lineage>
</organism>
<reference evidence="1 2" key="1">
    <citation type="submission" date="2024-04" db="EMBL/GenBank/DDBJ databases">
        <title>genome sequences of Mucor flavus KT1a and Helicostylum pulchrum KT1b strains isolation_sourced from the surface of a dry-aged beef.</title>
        <authorList>
            <person name="Toyotome T."/>
            <person name="Hosono M."/>
            <person name="Torimaru M."/>
            <person name="Fukuda K."/>
            <person name="Mikami N."/>
        </authorList>
    </citation>
    <scope>NUCLEOTIDE SEQUENCE [LARGE SCALE GENOMIC DNA]</scope>
    <source>
        <strain evidence="1 2">KT1b</strain>
    </source>
</reference>
<name>A0ABP9XUJ8_9FUNG</name>
<evidence type="ECO:0000313" key="1">
    <source>
        <dbReference type="EMBL" id="GAA5798464.1"/>
    </source>
</evidence>
<protein>
    <submittedName>
        <fullName evidence="1">Uncharacterized protein</fullName>
    </submittedName>
</protein>
<keyword evidence="2" id="KW-1185">Reference proteome</keyword>
<dbReference type="EMBL" id="BAABUJ010000010">
    <property type="protein sequence ID" value="GAA5798464.1"/>
    <property type="molecule type" value="Genomic_DNA"/>
</dbReference>